<dbReference type="GO" id="GO:0006310">
    <property type="term" value="P:DNA recombination"/>
    <property type="evidence" value="ECO:0007669"/>
    <property type="project" value="UniProtKB-KW"/>
</dbReference>
<dbReference type="Proteomes" id="UP000182888">
    <property type="component" value="Unassembled WGS sequence"/>
</dbReference>
<organism evidence="4 5">
    <name type="scientific">Mesorhizobium plurifarium</name>
    <dbReference type="NCBI Taxonomy" id="69974"/>
    <lineage>
        <taxon>Bacteria</taxon>
        <taxon>Pseudomonadati</taxon>
        <taxon>Pseudomonadota</taxon>
        <taxon>Alphaproteobacteria</taxon>
        <taxon>Hyphomicrobiales</taxon>
        <taxon>Phyllobacteriaceae</taxon>
        <taxon>Mesorhizobium</taxon>
    </lineage>
</organism>
<dbReference type="Gene3D" id="1.10.443.10">
    <property type="entry name" value="Intergrase catalytic core"/>
    <property type="match status" value="1"/>
</dbReference>
<evidence type="ECO:0000259" key="3">
    <source>
        <dbReference type="PROSITE" id="PS51898"/>
    </source>
</evidence>
<sequence length="314" mass="35700">MMLTDVIDAYLAKQRSLGMRFESAEVLLRRFCRVMGNIEIGAITPETVAAFLQGSGSLSAAWLLRYKVLSGFYRFAVSRGYAAFAPLPTAIPKLPPQQTPYVYSTEELRRLLDATSILKVGHSPQVPAIYRTLLLLLYGTGMRIGEALRLVLHDVDLTEQIITVRDTKFFKTRLVPIGPKLNHELAEHIERRRLLPMSRGQESPLFTTRDGRPWHYVRVISWFQHVRRAAGISCPIGELRPPRLHDIRHTAAVHRVIAWYHSGQDVQRLLPQLATYLGHIDIRSTQRYLHMTPDLLDAASQRFAQYAMGANHEG</sequence>
<dbReference type="SUPFAM" id="SSF56349">
    <property type="entry name" value="DNA breaking-rejoining enzymes"/>
    <property type="match status" value="1"/>
</dbReference>
<keyword evidence="2" id="KW-0233">DNA recombination</keyword>
<evidence type="ECO:0000313" key="4">
    <source>
        <dbReference type="EMBL" id="CDX53674.1"/>
    </source>
</evidence>
<dbReference type="Pfam" id="PF00589">
    <property type="entry name" value="Phage_integrase"/>
    <property type="match status" value="1"/>
</dbReference>
<feature type="domain" description="Tyr recombinase" evidence="3">
    <location>
        <begin position="98"/>
        <end position="301"/>
    </location>
</feature>
<proteinExistence type="predicted"/>
<dbReference type="PANTHER" id="PTHR30349">
    <property type="entry name" value="PHAGE INTEGRASE-RELATED"/>
    <property type="match status" value="1"/>
</dbReference>
<evidence type="ECO:0000256" key="1">
    <source>
        <dbReference type="ARBA" id="ARBA00022908"/>
    </source>
</evidence>
<keyword evidence="1" id="KW-0229">DNA integration</keyword>
<dbReference type="GO" id="GO:0003677">
    <property type="term" value="F:DNA binding"/>
    <property type="evidence" value="ECO:0007669"/>
    <property type="project" value="InterPro"/>
</dbReference>
<dbReference type="InterPro" id="IPR002104">
    <property type="entry name" value="Integrase_catalytic"/>
</dbReference>
<protein>
    <submittedName>
        <fullName evidence="4">Integrase family protein</fullName>
    </submittedName>
</protein>
<evidence type="ECO:0000313" key="5">
    <source>
        <dbReference type="Proteomes" id="UP000182888"/>
    </source>
</evidence>
<gene>
    <name evidence="4" type="ORF">MPL1032_180104</name>
</gene>
<reference evidence="5" key="1">
    <citation type="submission" date="2014-08" db="EMBL/GenBank/DDBJ databases">
        <authorList>
            <person name="Edwards T."/>
        </authorList>
    </citation>
    <scope>NUCLEOTIDE SEQUENCE [LARGE SCALE GENOMIC DNA]</scope>
</reference>
<evidence type="ECO:0000256" key="2">
    <source>
        <dbReference type="ARBA" id="ARBA00023172"/>
    </source>
</evidence>
<dbReference type="GO" id="GO:0015074">
    <property type="term" value="P:DNA integration"/>
    <property type="evidence" value="ECO:0007669"/>
    <property type="project" value="UniProtKB-KW"/>
</dbReference>
<dbReference type="InterPro" id="IPR013762">
    <property type="entry name" value="Integrase-like_cat_sf"/>
</dbReference>
<dbReference type="PANTHER" id="PTHR30349:SF64">
    <property type="entry name" value="PROPHAGE INTEGRASE INTD-RELATED"/>
    <property type="match status" value="1"/>
</dbReference>
<dbReference type="AlphaFoldDB" id="A0A0K2VTM6"/>
<dbReference type="InterPro" id="IPR050090">
    <property type="entry name" value="Tyrosine_recombinase_XerCD"/>
</dbReference>
<dbReference type="PROSITE" id="PS51898">
    <property type="entry name" value="TYR_RECOMBINASE"/>
    <property type="match status" value="1"/>
</dbReference>
<accession>A0A0K2VTM6</accession>
<dbReference type="InterPro" id="IPR011010">
    <property type="entry name" value="DNA_brk_join_enz"/>
</dbReference>
<dbReference type="EMBL" id="CCND01000010">
    <property type="protein sequence ID" value="CDX53674.1"/>
    <property type="molecule type" value="Genomic_DNA"/>
</dbReference>
<name>A0A0K2VTM6_MESPL</name>